<dbReference type="GO" id="GO:0020037">
    <property type="term" value="F:heme binding"/>
    <property type="evidence" value="ECO:0007669"/>
    <property type="project" value="InterPro"/>
</dbReference>
<evidence type="ECO:0000256" key="8">
    <source>
        <dbReference type="ARBA" id="ARBA00022989"/>
    </source>
</evidence>
<comment type="similarity">
    <text evidence="2 14">Belongs to the fatty acid desaturase type 1 family.</text>
</comment>
<evidence type="ECO:0000256" key="11">
    <source>
        <dbReference type="ARBA" id="ARBA00023098"/>
    </source>
</evidence>
<dbReference type="PROSITE" id="PS00191">
    <property type="entry name" value="CYTOCHROME_B5_1"/>
    <property type="match status" value="1"/>
</dbReference>
<dbReference type="EMBL" id="JAPQKI010000001">
    <property type="protein sequence ID" value="KAJ5112155.1"/>
    <property type="molecule type" value="Genomic_DNA"/>
</dbReference>
<keyword evidence="14" id="KW-0249">Electron transport</keyword>
<dbReference type="Pfam" id="PF00173">
    <property type="entry name" value="Cyt-b5"/>
    <property type="match status" value="1"/>
</dbReference>
<evidence type="ECO:0000256" key="12">
    <source>
        <dbReference type="ARBA" id="ARBA00023136"/>
    </source>
</evidence>
<keyword evidence="4 14" id="KW-0349">Heme</keyword>
<evidence type="ECO:0000256" key="7">
    <source>
        <dbReference type="ARBA" id="ARBA00022832"/>
    </source>
</evidence>
<dbReference type="InterPro" id="IPR015876">
    <property type="entry name" value="Acyl-CoA_DS"/>
</dbReference>
<dbReference type="PROSITE" id="PS50255">
    <property type="entry name" value="CYTOCHROME_B5_2"/>
    <property type="match status" value="1"/>
</dbReference>
<evidence type="ECO:0000256" key="10">
    <source>
        <dbReference type="ARBA" id="ARBA00023004"/>
    </source>
</evidence>
<evidence type="ECO:0000256" key="4">
    <source>
        <dbReference type="ARBA" id="ARBA00022617"/>
    </source>
</evidence>
<keyword evidence="18" id="KW-1185">Reference proteome</keyword>
<dbReference type="PRINTS" id="PR00075">
    <property type="entry name" value="FACDDSATRASE"/>
</dbReference>
<dbReference type="OrthoDB" id="10260134at2759"/>
<name>A0A9W9KN12_9EURO</name>
<evidence type="ECO:0000256" key="3">
    <source>
        <dbReference type="ARBA" id="ARBA00022516"/>
    </source>
</evidence>
<comment type="cofactor">
    <cofactor evidence="14">
        <name>Fe(2+)</name>
        <dbReference type="ChEBI" id="CHEBI:29033"/>
    </cofactor>
    <text evidence="14">Expected to bind 2 Fe(2+) ions per subunit.</text>
</comment>
<evidence type="ECO:0000256" key="5">
    <source>
        <dbReference type="ARBA" id="ARBA00022692"/>
    </source>
</evidence>
<dbReference type="GO" id="GO:0005789">
    <property type="term" value="C:endoplasmic reticulum membrane"/>
    <property type="evidence" value="ECO:0007669"/>
    <property type="project" value="TreeGrafter"/>
</dbReference>
<evidence type="ECO:0000256" key="6">
    <source>
        <dbReference type="ARBA" id="ARBA00022723"/>
    </source>
</evidence>
<keyword evidence="8 15" id="KW-1133">Transmembrane helix</keyword>
<keyword evidence="5 15" id="KW-0812">Transmembrane</keyword>
<comment type="function">
    <text evidence="14">Stearoyl-CoA desaturase that utilizes O(2) and electrons from reduced cytochrome b5 to introduce the first double bond into saturated fatty acyl-CoA substrates.</text>
</comment>
<evidence type="ECO:0000256" key="9">
    <source>
        <dbReference type="ARBA" id="ARBA00023002"/>
    </source>
</evidence>
<gene>
    <name evidence="17" type="ORF">N7532_000200</name>
</gene>
<dbReference type="EC" id="1.14.19.1" evidence="14"/>
<proteinExistence type="inferred from homology"/>
<comment type="caution">
    <text evidence="17">The sequence shown here is derived from an EMBL/GenBank/DDBJ whole genome shotgun (WGS) entry which is preliminary data.</text>
</comment>
<dbReference type="RefSeq" id="XP_056479928.1">
    <property type="nucleotide sequence ID" value="XM_056612704.1"/>
</dbReference>
<dbReference type="GO" id="GO:0006636">
    <property type="term" value="P:unsaturated fatty acid biosynthetic process"/>
    <property type="evidence" value="ECO:0007669"/>
    <property type="project" value="UniProtKB-UniRule"/>
</dbReference>
<evidence type="ECO:0000313" key="18">
    <source>
        <dbReference type="Proteomes" id="UP001149074"/>
    </source>
</evidence>
<dbReference type="Proteomes" id="UP001149074">
    <property type="component" value="Unassembled WGS sequence"/>
</dbReference>
<dbReference type="Gene3D" id="3.10.120.10">
    <property type="entry name" value="Cytochrome b5-like heme/steroid binding domain"/>
    <property type="match status" value="1"/>
</dbReference>
<keyword evidence="13 14" id="KW-0275">Fatty acid biosynthesis</keyword>
<dbReference type="InterPro" id="IPR018506">
    <property type="entry name" value="Cyt_B5_heme-BS"/>
</dbReference>
<dbReference type="InterPro" id="IPR005804">
    <property type="entry name" value="FA_desaturase_dom"/>
</dbReference>
<feature type="transmembrane region" description="Helical" evidence="15">
    <location>
        <begin position="57"/>
        <end position="76"/>
    </location>
</feature>
<reference evidence="17" key="1">
    <citation type="submission" date="2022-11" db="EMBL/GenBank/DDBJ databases">
        <authorList>
            <person name="Petersen C."/>
        </authorList>
    </citation>
    <scope>NUCLEOTIDE SEQUENCE</scope>
    <source>
        <strain evidence="17">IBT 30761</strain>
    </source>
</reference>
<feature type="transmembrane region" description="Helical" evidence="15">
    <location>
        <begin position="169"/>
        <end position="190"/>
    </location>
</feature>
<dbReference type="InterPro" id="IPR036400">
    <property type="entry name" value="Cyt_B5-like_heme/steroid_sf"/>
</dbReference>
<feature type="domain" description="Cytochrome b5 heme-binding" evidence="16">
    <location>
        <begin position="344"/>
        <end position="403"/>
    </location>
</feature>
<dbReference type="SMART" id="SM01117">
    <property type="entry name" value="Cyt-b5"/>
    <property type="match status" value="1"/>
</dbReference>
<evidence type="ECO:0000256" key="1">
    <source>
        <dbReference type="ARBA" id="ARBA00004141"/>
    </source>
</evidence>
<feature type="transmembrane region" description="Helical" evidence="15">
    <location>
        <begin position="27"/>
        <end position="50"/>
    </location>
</feature>
<accession>A0A9W9KN12</accession>
<dbReference type="PANTHER" id="PTHR11351">
    <property type="entry name" value="ACYL-COA DESATURASE"/>
    <property type="match status" value="1"/>
</dbReference>
<dbReference type="InterPro" id="IPR001199">
    <property type="entry name" value="Cyt_B5-like_heme/steroid-bd"/>
</dbReference>
<dbReference type="AlphaFoldDB" id="A0A9W9KN12"/>
<organism evidence="17 18">
    <name type="scientific">Penicillium argentinense</name>
    <dbReference type="NCBI Taxonomy" id="1131581"/>
    <lineage>
        <taxon>Eukaryota</taxon>
        <taxon>Fungi</taxon>
        <taxon>Dikarya</taxon>
        <taxon>Ascomycota</taxon>
        <taxon>Pezizomycotina</taxon>
        <taxon>Eurotiomycetes</taxon>
        <taxon>Eurotiomycetidae</taxon>
        <taxon>Eurotiales</taxon>
        <taxon>Aspergillaceae</taxon>
        <taxon>Penicillium</taxon>
    </lineage>
</organism>
<evidence type="ECO:0000259" key="16">
    <source>
        <dbReference type="PROSITE" id="PS50255"/>
    </source>
</evidence>
<evidence type="ECO:0000313" key="17">
    <source>
        <dbReference type="EMBL" id="KAJ5112155.1"/>
    </source>
</evidence>
<dbReference type="GO" id="GO:0004768">
    <property type="term" value="F:stearoyl-CoA 9-desaturase activity"/>
    <property type="evidence" value="ECO:0007669"/>
    <property type="project" value="UniProtKB-UniRule"/>
</dbReference>
<evidence type="ECO:0000256" key="14">
    <source>
        <dbReference type="PIRNR" id="PIRNR000345"/>
    </source>
</evidence>
<keyword evidence="11 14" id="KW-0443">Lipid metabolism</keyword>
<dbReference type="GeneID" id="81351683"/>
<dbReference type="CDD" id="cd03505">
    <property type="entry name" value="Delta9-FADS-like"/>
    <property type="match status" value="1"/>
</dbReference>
<dbReference type="SUPFAM" id="SSF55856">
    <property type="entry name" value="Cytochrome b5-like heme/steroid binding domain"/>
    <property type="match status" value="1"/>
</dbReference>
<dbReference type="GO" id="GO:0005506">
    <property type="term" value="F:iron ion binding"/>
    <property type="evidence" value="ECO:0007669"/>
    <property type="project" value="TreeGrafter"/>
</dbReference>
<dbReference type="Pfam" id="PF00487">
    <property type="entry name" value="FA_desaturase"/>
    <property type="match status" value="1"/>
</dbReference>
<feature type="transmembrane region" description="Helical" evidence="15">
    <location>
        <begin position="88"/>
        <end position="110"/>
    </location>
</feature>
<keyword evidence="10 14" id="KW-0408">Iron</keyword>
<evidence type="ECO:0000256" key="13">
    <source>
        <dbReference type="ARBA" id="ARBA00023160"/>
    </source>
</evidence>
<keyword evidence="14" id="KW-0813">Transport</keyword>
<keyword evidence="12 15" id="KW-0472">Membrane</keyword>
<keyword evidence="3 14" id="KW-0444">Lipid biosynthesis</keyword>
<keyword evidence="7 14" id="KW-0276">Fatty acid metabolism</keyword>
<comment type="catalytic activity">
    <reaction evidence="14">
        <text>octadecanoyl-CoA + 2 Fe(II)-[cytochrome b5] + O2 + 2 H(+) = (9Z)-octadecenoyl-CoA + 2 Fe(III)-[cytochrome b5] + 2 H2O</text>
        <dbReference type="Rhea" id="RHEA:19721"/>
        <dbReference type="Rhea" id="RHEA-COMP:10438"/>
        <dbReference type="Rhea" id="RHEA-COMP:10439"/>
        <dbReference type="ChEBI" id="CHEBI:15377"/>
        <dbReference type="ChEBI" id="CHEBI:15378"/>
        <dbReference type="ChEBI" id="CHEBI:15379"/>
        <dbReference type="ChEBI" id="CHEBI:29033"/>
        <dbReference type="ChEBI" id="CHEBI:29034"/>
        <dbReference type="ChEBI" id="CHEBI:57387"/>
        <dbReference type="ChEBI" id="CHEBI:57394"/>
        <dbReference type="EC" id="1.14.19.1"/>
    </reaction>
</comment>
<keyword evidence="9 14" id="KW-0560">Oxidoreductase</keyword>
<dbReference type="PANTHER" id="PTHR11351:SF31">
    <property type="entry name" value="DESATURASE 1, ISOFORM A-RELATED"/>
    <property type="match status" value="1"/>
</dbReference>
<comment type="subcellular location">
    <subcellularLocation>
        <location evidence="1">Membrane</location>
        <topology evidence="1">Multi-pass membrane protein</topology>
    </subcellularLocation>
</comment>
<evidence type="ECO:0000256" key="15">
    <source>
        <dbReference type="SAM" id="Phobius"/>
    </source>
</evidence>
<sequence>MRHLSPIRPKKVHDFTWQSELQWYYEYFHWGHFFFLVCPIIPLPLVVKFVDLKLETAILTFCSHIVYGLAITAGYHRLWAHRSYAASAWLRYLLAFIGAGQCQWSILWWCRHHRAHHQHTDTDKDPYNARRGFVFSHIGWLIGHNPSSWGKVDVSDLEQDPVVLWQQQFYVPLAILSAVVIPVSIAHFGWNDGKGGYFYGCCIRLFISMHSTFLVNSLAHATWAGTQPFSESTTARNVPLVALLAGGEGSHNFHHAFPTDYRNGTKWFEPDWSARLIKLCEKLGIAWDLKMTKPSHITEVRSRKERKGGLQRGSEGLSARLTSHLPNMEWGTFAELCASGRRLICINGVVHDVSHFIYDHPGGSQLIESSVGRDVTELFYDGSHPHSQNAREILVGMQMALIRS</sequence>
<keyword evidence="6 14" id="KW-0479">Metal-binding</keyword>
<dbReference type="PIRSF" id="PIRSF000345">
    <property type="entry name" value="OLE1"/>
    <property type="match status" value="1"/>
</dbReference>
<dbReference type="InterPro" id="IPR009160">
    <property type="entry name" value="Acyl-CoA_deSatase_haem/ster-bd"/>
</dbReference>
<protein>
    <recommendedName>
        <fullName evidence="14">Acyl-CoA desaturase</fullName>
        <ecNumber evidence="14">1.14.19.1</ecNumber>
    </recommendedName>
</protein>
<reference evidence="17" key="2">
    <citation type="journal article" date="2023" name="IMA Fungus">
        <title>Comparative genomic study of the Penicillium genus elucidates a diverse pangenome and 15 lateral gene transfer events.</title>
        <authorList>
            <person name="Petersen C."/>
            <person name="Sorensen T."/>
            <person name="Nielsen M.R."/>
            <person name="Sondergaard T.E."/>
            <person name="Sorensen J.L."/>
            <person name="Fitzpatrick D.A."/>
            <person name="Frisvad J.C."/>
            <person name="Nielsen K.L."/>
        </authorList>
    </citation>
    <scope>NUCLEOTIDE SEQUENCE</scope>
    <source>
        <strain evidence="17">IBT 30761</strain>
    </source>
</reference>
<evidence type="ECO:0000256" key="2">
    <source>
        <dbReference type="ARBA" id="ARBA00009295"/>
    </source>
</evidence>